<evidence type="ECO:0000256" key="7">
    <source>
        <dbReference type="PROSITE-ProRule" id="PRU00175"/>
    </source>
</evidence>
<dbReference type="AlphaFoldDB" id="A0AAV8EV96"/>
<evidence type="ECO:0000313" key="11">
    <source>
        <dbReference type="Proteomes" id="UP001140206"/>
    </source>
</evidence>
<evidence type="ECO:0000313" key="10">
    <source>
        <dbReference type="EMBL" id="KAJ4781997.1"/>
    </source>
</evidence>
<dbReference type="Proteomes" id="UP001140206">
    <property type="component" value="Chromosome 3"/>
</dbReference>
<protein>
    <recommendedName>
        <fullName evidence="2">RING-type E3 ubiquitin transferase</fullName>
        <ecNumber evidence="2">2.3.2.27</ecNumber>
    </recommendedName>
</protein>
<dbReference type="InterPro" id="IPR053238">
    <property type="entry name" value="RING-H2_zinc_finger"/>
</dbReference>
<gene>
    <name evidence="10" type="ORF">LUZ62_066254</name>
</gene>
<dbReference type="Gene3D" id="3.30.40.10">
    <property type="entry name" value="Zinc/RING finger domain, C3HC4 (zinc finger)"/>
    <property type="match status" value="1"/>
</dbReference>
<dbReference type="SMART" id="SM00184">
    <property type="entry name" value="RING"/>
    <property type="match status" value="1"/>
</dbReference>
<dbReference type="Pfam" id="PF13639">
    <property type="entry name" value="zf-RING_2"/>
    <property type="match status" value="1"/>
</dbReference>
<evidence type="ECO:0000256" key="4">
    <source>
        <dbReference type="ARBA" id="ARBA00022771"/>
    </source>
</evidence>
<comment type="similarity">
    <text evidence="6">Belongs to the RING-type zinc finger family. ATL subfamily.</text>
</comment>
<feature type="transmembrane region" description="Helical" evidence="8">
    <location>
        <begin position="12"/>
        <end position="28"/>
    </location>
</feature>
<keyword evidence="8" id="KW-1133">Transmembrane helix</keyword>
<dbReference type="EMBL" id="JAMFTS010000003">
    <property type="protein sequence ID" value="KAJ4781997.1"/>
    <property type="molecule type" value="Genomic_DNA"/>
</dbReference>
<proteinExistence type="inferred from homology"/>
<dbReference type="GO" id="GO:0008270">
    <property type="term" value="F:zinc ion binding"/>
    <property type="evidence" value="ECO:0007669"/>
    <property type="project" value="UniProtKB-KW"/>
</dbReference>
<accession>A0AAV8EV96</accession>
<dbReference type="SUPFAM" id="SSF57850">
    <property type="entry name" value="RING/U-box"/>
    <property type="match status" value="1"/>
</dbReference>
<feature type="domain" description="RING-type" evidence="9">
    <location>
        <begin position="126"/>
        <end position="168"/>
    </location>
</feature>
<dbReference type="PANTHER" id="PTHR14155:SF625">
    <property type="entry name" value="OS02G0248240 PROTEIN"/>
    <property type="match status" value="1"/>
</dbReference>
<keyword evidence="11" id="KW-1185">Reference proteome</keyword>
<evidence type="ECO:0000256" key="6">
    <source>
        <dbReference type="ARBA" id="ARBA00024209"/>
    </source>
</evidence>
<sequence>MGDNWTGAQKFWCSACIVWLIFIFVAYRDHFHGSAWSAIVILFVGGFPMITFLISLARSKYRVSHDRHQRRDVDPLPIVAPNMIAARMISPEAREPPRTNLAYNSIIDAPVTYVYQKDGKAEENECVVCLGQFQQGEMVARLQFCSHLFHENCINPWLRQHKTCPICRSRVDQKAAEESMVRHIAAAV</sequence>
<dbReference type="InterPro" id="IPR013083">
    <property type="entry name" value="Znf_RING/FYVE/PHD"/>
</dbReference>
<reference evidence="10" key="1">
    <citation type="submission" date="2022-08" db="EMBL/GenBank/DDBJ databases">
        <authorList>
            <person name="Marques A."/>
        </authorList>
    </citation>
    <scope>NUCLEOTIDE SEQUENCE</scope>
    <source>
        <strain evidence="10">RhyPub2mFocal</strain>
        <tissue evidence="10">Leaves</tissue>
    </source>
</reference>
<evidence type="ECO:0000256" key="8">
    <source>
        <dbReference type="SAM" id="Phobius"/>
    </source>
</evidence>
<keyword evidence="8" id="KW-0472">Membrane</keyword>
<keyword evidence="8" id="KW-0812">Transmembrane</keyword>
<evidence type="ECO:0000256" key="3">
    <source>
        <dbReference type="ARBA" id="ARBA00022723"/>
    </source>
</evidence>
<dbReference type="EC" id="2.3.2.27" evidence="2"/>
<evidence type="ECO:0000259" key="9">
    <source>
        <dbReference type="PROSITE" id="PS50089"/>
    </source>
</evidence>
<dbReference type="InterPro" id="IPR001841">
    <property type="entry name" value="Znf_RING"/>
</dbReference>
<dbReference type="PROSITE" id="PS50089">
    <property type="entry name" value="ZF_RING_2"/>
    <property type="match status" value="1"/>
</dbReference>
<name>A0AAV8EV96_9POAL</name>
<keyword evidence="3" id="KW-0479">Metal-binding</keyword>
<comment type="catalytic activity">
    <reaction evidence="1">
        <text>S-ubiquitinyl-[E2 ubiquitin-conjugating enzyme]-L-cysteine + [acceptor protein]-L-lysine = [E2 ubiquitin-conjugating enzyme]-L-cysteine + N(6)-ubiquitinyl-[acceptor protein]-L-lysine.</text>
        <dbReference type="EC" id="2.3.2.27"/>
    </reaction>
</comment>
<comment type="caution">
    <text evidence="10">The sequence shown here is derived from an EMBL/GenBank/DDBJ whole genome shotgun (WGS) entry which is preliminary data.</text>
</comment>
<dbReference type="PANTHER" id="PTHR14155">
    <property type="entry name" value="RING FINGER DOMAIN-CONTAINING"/>
    <property type="match status" value="1"/>
</dbReference>
<keyword evidence="5" id="KW-0862">Zinc</keyword>
<organism evidence="10 11">
    <name type="scientific">Rhynchospora pubera</name>
    <dbReference type="NCBI Taxonomy" id="906938"/>
    <lineage>
        <taxon>Eukaryota</taxon>
        <taxon>Viridiplantae</taxon>
        <taxon>Streptophyta</taxon>
        <taxon>Embryophyta</taxon>
        <taxon>Tracheophyta</taxon>
        <taxon>Spermatophyta</taxon>
        <taxon>Magnoliopsida</taxon>
        <taxon>Liliopsida</taxon>
        <taxon>Poales</taxon>
        <taxon>Cyperaceae</taxon>
        <taxon>Cyperoideae</taxon>
        <taxon>Rhynchosporeae</taxon>
        <taxon>Rhynchospora</taxon>
    </lineage>
</organism>
<dbReference type="GO" id="GO:0061630">
    <property type="term" value="F:ubiquitin protein ligase activity"/>
    <property type="evidence" value="ECO:0007669"/>
    <property type="project" value="UniProtKB-EC"/>
</dbReference>
<feature type="transmembrane region" description="Helical" evidence="8">
    <location>
        <begin position="34"/>
        <end position="57"/>
    </location>
</feature>
<evidence type="ECO:0000256" key="2">
    <source>
        <dbReference type="ARBA" id="ARBA00012483"/>
    </source>
</evidence>
<evidence type="ECO:0000256" key="5">
    <source>
        <dbReference type="ARBA" id="ARBA00022833"/>
    </source>
</evidence>
<evidence type="ECO:0000256" key="1">
    <source>
        <dbReference type="ARBA" id="ARBA00000900"/>
    </source>
</evidence>
<keyword evidence="4 7" id="KW-0863">Zinc-finger</keyword>